<dbReference type="Pfam" id="PF14177">
    <property type="entry name" value="YkyB"/>
    <property type="match status" value="1"/>
</dbReference>
<dbReference type="Proteomes" id="UP001168694">
    <property type="component" value="Unassembled WGS sequence"/>
</dbReference>
<name>A0ABT8E1I2_9BACL</name>
<dbReference type="EMBL" id="JAUHLN010000001">
    <property type="protein sequence ID" value="MDN4071768.1"/>
    <property type="molecule type" value="Genomic_DNA"/>
</dbReference>
<gene>
    <name evidence="1" type="ORF">QYF49_01815</name>
</gene>
<dbReference type="InterPro" id="IPR025552">
    <property type="entry name" value="YkyB"/>
</dbReference>
<reference evidence="1" key="1">
    <citation type="submission" date="2023-06" db="EMBL/GenBank/DDBJ databases">
        <title>Draft Genome Sequences of Representative Paenibacillus Polymyxa, Bacillus cereus, Fictibacillus sp., and Brevibacillus agri Strains Isolated from Amazonian Dark Earth.</title>
        <authorList>
            <person name="Pellegrinetti T.A."/>
            <person name="Cunha I.C.M."/>
            <person name="Chaves M.G."/>
            <person name="Freitas A.S."/>
            <person name="Silva A.V.R."/>
            <person name="Tsai S.M."/>
            <person name="Mendes L.W."/>
        </authorList>
    </citation>
    <scope>NUCLEOTIDE SEQUENCE</scope>
    <source>
        <strain evidence="1">CENA-BCM004</strain>
    </source>
</reference>
<evidence type="ECO:0000313" key="1">
    <source>
        <dbReference type="EMBL" id="MDN4071768.1"/>
    </source>
</evidence>
<evidence type="ECO:0000313" key="2">
    <source>
        <dbReference type="Proteomes" id="UP001168694"/>
    </source>
</evidence>
<organism evidence="1 2">
    <name type="scientific">Fictibacillus terranigra</name>
    <dbReference type="NCBI Taxonomy" id="3058424"/>
    <lineage>
        <taxon>Bacteria</taxon>
        <taxon>Bacillati</taxon>
        <taxon>Bacillota</taxon>
        <taxon>Bacilli</taxon>
        <taxon>Bacillales</taxon>
        <taxon>Fictibacillaceae</taxon>
        <taxon>Fictibacillus</taxon>
    </lineage>
</organism>
<protein>
    <submittedName>
        <fullName evidence="1">YkyB family protein</fullName>
    </submittedName>
</protein>
<proteinExistence type="predicted"/>
<comment type="caution">
    <text evidence="1">The sequence shown here is derived from an EMBL/GenBank/DDBJ whole genome shotgun (WGS) entry which is preliminary data.</text>
</comment>
<sequence>MKTEIKVIASAIHIINQHAKNAPSLYSIKQRAIQQLLKEGRAHKLGLHYSPNPGKAWRQLDVLIRVDDFLFHLPSTKEDRKTLEVIESNPNHRNPKVSMSLNGAKQILKIFYPQPKPPVVHKHPTPKQYTPYIGLSTYLNGKKR</sequence>
<accession>A0ABT8E1I2</accession>
<dbReference type="RefSeq" id="WP_290397927.1">
    <property type="nucleotide sequence ID" value="NZ_JAUHLN010000001.1"/>
</dbReference>
<keyword evidence="2" id="KW-1185">Reference proteome</keyword>